<accession>A0ABY7EY11</accession>
<feature type="non-terminal residue" evidence="1">
    <location>
        <position position="1"/>
    </location>
</feature>
<evidence type="ECO:0008006" key="3">
    <source>
        <dbReference type="Google" id="ProtNLM"/>
    </source>
</evidence>
<dbReference type="EMBL" id="CP111020">
    <property type="protein sequence ID" value="WAR14230.1"/>
    <property type="molecule type" value="Genomic_DNA"/>
</dbReference>
<proteinExistence type="predicted"/>
<evidence type="ECO:0000313" key="2">
    <source>
        <dbReference type="Proteomes" id="UP001164746"/>
    </source>
</evidence>
<sequence length="138" mass="15161">MEVLKQHLLDQLPTSLVKDLLKHSDTRNAAAIPKFCKFYNRQATPGYPDKTDVRHDYTGQWSLANFQKTPFVSCTIRRSSIMGKTNANTAIGGKRKLGQSSQPLGKNSRLATLLAGSITKDKSVLAELGKLISTTKAD</sequence>
<evidence type="ECO:0000313" key="1">
    <source>
        <dbReference type="EMBL" id="WAR14230.1"/>
    </source>
</evidence>
<reference evidence="1" key="1">
    <citation type="submission" date="2022-11" db="EMBL/GenBank/DDBJ databases">
        <title>Centuries of genome instability and evolution in soft-shell clam transmissible cancer (bioRxiv).</title>
        <authorList>
            <person name="Hart S.F.M."/>
            <person name="Yonemitsu M.A."/>
            <person name="Giersch R.M."/>
            <person name="Beal B.F."/>
            <person name="Arriagada G."/>
            <person name="Davis B.W."/>
            <person name="Ostrander E.A."/>
            <person name="Goff S.P."/>
            <person name="Metzger M.J."/>
        </authorList>
    </citation>
    <scope>NUCLEOTIDE SEQUENCE</scope>
    <source>
        <strain evidence="1">MELC-2E11</strain>
        <tissue evidence="1">Siphon/mantle</tissue>
    </source>
</reference>
<gene>
    <name evidence="1" type="ORF">MAR_004335</name>
</gene>
<name>A0ABY7EY11_MYAAR</name>
<protein>
    <recommendedName>
        <fullName evidence="3">F-box protein</fullName>
    </recommendedName>
</protein>
<keyword evidence="2" id="KW-1185">Reference proteome</keyword>
<organism evidence="1 2">
    <name type="scientific">Mya arenaria</name>
    <name type="common">Soft-shell clam</name>
    <dbReference type="NCBI Taxonomy" id="6604"/>
    <lineage>
        <taxon>Eukaryota</taxon>
        <taxon>Metazoa</taxon>
        <taxon>Spiralia</taxon>
        <taxon>Lophotrochozoa</taxon>
        <taxon>Mollusca</taxon>
        <taxon>Bivalvia</taxon>
        <taxon>Autobranchia</taxon>
        <taxon>Heteroconchia</taxon>
        <taxon>Euheterodonta</taxon>
        <taxon>Imparidentia</taxon>
        <taxon>Neoheterodontei</taxon>
        <taxon>Myida</taxon>
        <taxon>Myoidea</taxon>
        <taxon>Myidae</taxon>
        <taxon>Mya</taxon>
    </lineage>
</organism>
<dbReference type="Proteomes" id="UP001164746">
    <property type="component" value="Chromosome 9"/>
</dbReference>